<dbReference type="OrthoDB" id="7279989at2"/>
<evidence type="ECO:0000313" key="2">
    <source>
        <dbReference type="Proteomes" id="UP000031553"/>
    </source>
</evidence>
<evidence type="ECO:0000313" key="1">
    <source>
        <dbReference type="EMBL" id="KPH86073.1"/>
    </source>
</evidence>
<accession>A0A0N0ME72</accession>
<dbReference type="AlphaFoldDB" id="A0A0N0ME72"/>
<reference evidence="1 2" key="1">
    <citation type="submission" date="2015-07" db="EMBL/GenBank/DDBJ databases">
        <title>Draft Genome Sequence of Komagataeibacter intermedius Strain AF2, Isolated from Kombucha Tea.</title>
        <authorList>
            <person name="Santos R.A."/>
            <person name="Berretta A.A."/>
            <person name="Barud H.S."/>
            <person name="Ribeiro S.J."/>
            <person name="Gonzalez-Garcia L.N."/>
            <person name="Zucchi T.D."/>
            <person name="Goldman G.H."/>
            <person name="Riano-Pachon D.M."/>
        </authorList>
    </citation>
    <scope>NUCLEOTIDE SEQUENCE [LARGE SCALE GENOMIC DNA]</scope>
    <source>
        <strain evidence="1 2">AF2</strain>
    </source>
</reference>
<dbReference type="EMBL" id="JUFX02000214">
    <property type="protein sequence ID" value="KPH86073.1"/>
    <property type="molecule type" value="Genomic_DNA"/>
</dbReference>
<comment type="caution">
    <text evidence="1">The sequence shown here is derived from an EMBL/GenBank/DDBJ whole genome shotgun (WGS) entry which is preliminary data.</text>
</comment>
<name>A0A0N0ME72_9PROT</name>
<proteinExistence type="predicted"/>
<dbReference type="Proteomes" id="UP000031553">
    <property type="component" value="Unassembled WGS sequence"/>
</dbReference>
<gene>
    <name evidence="1" type="ORF">GLUCOINTEAF2_0200924</name>
</gene>
<protein>
    <submittedName>
        <fullName evidence="1">Uncharacterized protein</fullName>
    </submittedName>
</protein>
<sequence length="212" mass="22931">MGRRSGSAIAISYSGGRLACSGGHFDMDMIRRAIVRSHSGSRHISAISLQSILACSGAWISLCLHELYDWNQGIFGIDGGTIAITPSHSDDATILPVEVRRGGGSLIFSAAEKKTDGLLLVHLTRMHDVHACVQLVFQGCARQFACYDPMTDMTLVGLVPGQEKPDGWVAVRLEGNPWHIDHSAMTGEQCPPVPMREWQATGQDAIILRLPA</sequence>
<organism evidence="1 2">
    <name type="scientific">Komagataeibacter intermedius AF2</name>
    <dbReference type="NCBI Taxonomy" id="1458464"/>
    <lineage>
        <taxon>Bacteria</taxon>
        <taxon>Pseudomonadati</taxon>
        <taxon>Pseudomonadota</taxon>
        <taxon>Alphaproteobacteria</taxon>
        <taxon>Acetobacterales</taxon>
        <taxon>Acetobacteraceae</taxon>
        <taxon>Komagataeibacter</taxon>
    </lineage>
</organism>